<dbReference type="EMBL" id="BDMD01000078">
    <property type="protein sequence ID" value="GBF09592.1"/>
    <property type="molecule type" value="Genomic_DNA"/>
</dbReference>
<dbReference type="Gene3D" id="1.10.10.10">
    <property type="entry name" value="Winged helix-like DNA-binding domain superfamily/Winged helix DNA-binding domain"/>
    <property type="match status" value="1"/>
</dbReference>
<dbReference type="AlphaFoldDB" id="A0A401HB46"/>
<name>A0A401HB46_AERPX</name>
<dbReference type="Pfam" id="PF01978">
    <property type="entry name" value="TrmB"/>
    <property type="match status" value="1"/>
</dbReference>
<sequence>MEGRSEEDLVSLLQRSFRLTAYEAKIYLALLKGASSPKEASAMSGVPLPRVYDVIRVLESKGLAVPSSEGWYQYVPPRAAAVAEIARIEEESRSRALKVLEAAELLEREITPRERVTEPLYLDSPYQAISLAVDALRDSGFVYITVLNVLYRYESIVETVASEAVNLGKEALILISNTAGGVDFKISVEGVELVRLELPLPDSLVTSGRAIFLFPGGTSGVKGVAVSDENYVKLLVDTIRKAVKKYRAS</sequence>
<comment type="caution">
    <text evidence="2">The sequence shown here is derived from an EMBL/GenBank/DDBJ whole genome shotgun (WGS) entry which is preliminary data.</text>
</comment>
<proteinExistence type="predicted"/>
<accession>A0A401HB46</accession>
<evidence type="ECO:0000259" key="1">
    <source>
        <dbReference type="Pfam" id="PF01978"/>
    </source>
</evidence>
<feature type="domain" description="Transcription regulator TrmB N-terminal" evidence="1">
    <location>
        <begin position="13"/>
        <end position="75"/>
    </location>
</feature>
<protein>
    <submittedName>
        <fullName evidence="2">Putative transcriptional regulator, TrmB family</fullName>
    </submittedName>
</protein>
<dbReference type="RefSeq" id="WP_165487995.1">
    <property type="nucleotide sequence ID" value="NZ_BDMD01000078.1"/>
</dbReference>
<evidence type="ECO:0000313" key="2">
    <source>
        <dbReference type="EMBL" id="GBF09592.1"/>
    </source>
</evidence>
<gene>
    <name evidence="2" type="ORF">apy_13170</name>
</gene>
<dbReference type="PANTHER" id="PTHR34293">
    <property type="entry name" value="HTH-TYPE TRANSCRIPTIONAL REGULATOR TRMBL2"/>
    <property type="match status" value="1"/>
</dbReference>
<dbReference type="PANTHER" id="PTHR34293:SF1">
    <property type="entry name" value="HTH-TYPE TRANSCRIPTIONAL REGULATOR TRMBL2"/>
    <property type="match status" value="1"/>
</dbReference>
<dbReference type="InterPro" id="IPR051797">
    <property type="entry name" value="TrmB-like"/>
</dbReference>
<evidence type="ECO:0000313" key="3">
    <source>
        <dbReference type="Proteomes" id="UP000291213"/>
    </source>
</evidence>
<dbReference type="InterPro" id="IPR002831">
    <property type="entry name" value="Tscrpt_reg_TrmB_N"/>
</dbReference>
<dbReference type="Proteomes" id="UP000291213">
    <property type="component" value="Unassembled WGS sequence"/>
</dbReference>
<organism evidence="2 3">
    <name type="scientific">Aeropyrum pernix</name>
    <dbReference type="NCBI Taxonomy" id="56636"/>
    <lineage>
        <taxon>Archaea</taxon>
        <taxon>Thermoproteota</taxon>
        <taxon>Thermoprotei</taxon>
        <taxon>Desulfurococcales</taxon>
        <taxon>Desulfurococcaceae</taxon>
        <taxon>Aeropyrum</taxon>
    </lineage>
</organism>
<dbReference type="InterPro" id="IPR036388">
    <property type="entry name" value="WH-like_DNA-bd_sf"/>
</dbReference>
<reference evidence="2 3" key="1">
    <citation type="submission" date="2017-02" db="EMBL/GenBank/DDBJ databases">
        <title>isolation and characterization of a novel temperate virus Aeropyrum globular virus 1 infecting hyperthermophilic archaeon Aeropyrum.</title>
        <authorList>
            <person name="Yumiya M."/>
            <person name="Yoshida T."/>
            <person name="Sako Y."/>
        </authorList>
    </citation>
    <scope>NUCLEOTIDE SEQUENCE [LARGE SCALE GENOMIC DNA]</scope>
    <source>
        <strain evidence="2 3">YK1-12-2013</strain>
    </source>
</reference>
<dbReference type="OrthoDB" id="28104at2157"/>